<dbReference type="PANTHER" id="PTHR30576:SF8">
    <property type="entry name" value="UNDECAPRENYL-PHOSPHATE GALACTOSE PHOSPHOTRANSFERASE"/>
    <property type="match status" value="1"/>
</dbReference>
<dbReference type="Proteomes" id="UP000007946">
    <property type="component" value="Chromosome"/>
</dbReference>
<reference evidence="4 5" key="1">
    <citation type="journal article" date="2011" name="PLoS ONE">
        <title>Sequencing and comparative genome analysis of two pathogenic Streptococcus gallolyticus subspecies: genome plasticity, adaptation and virulence.</title>
        <authorList>
            <person name="Lin I.-H."/>
            <person name="Liu T.-T."/>
            <person name="Teng Y.-T."/>
            <person name="Wu H.-L."/>
            <person name="Liu Y.-M."/>
            <person name="Wu K.-M."/>
            <person name="Chang C.-H."/>
            <person name="Hsu M.-T."/>
        </authorList>
    </citation>
    <scope>NUCLEOTIDE SEQUENCE [LARGE SCALE GENOMIC DNA]</scope>
    <source>
        <strain evidence="5">ATCC 43144 / JCM 5346 / CDC 1723-81</strain>
    </source>
</reference>
<feature type="domain" description="Bacterial sugar transferase" evidence="3">
    <location>
        <begin position="18"/>
        <end position="193"/>
    </location>
</feature>
<dbReference type="EMBL" id="AP012054">
    <property type="protein sequence ID" value="BAK29895.1"/>
    <property type="molecule type" value="Genomic_DNA"/>
</dbReference>
<evidence type="ECO:0000313" key="5">
    <source>
        <dbReference type="Proteomes" id="UP000007946"/>
    </source>
</evidence>
<gene>
    <name evidence="4" type="primary">cpsG</name>
    <name evidence="4" type="ordered locus">SGPB_0815</name>
</gene>
<keyword evidence="5" id="KW-1185">Reference proteome</keyword>
<dbReference type="AlphaFoldDB" id="F5X655"/>
<proteinExistence type="inferred from homology"/>
<evidence type="ECO:0000256" key="2">
    <source>
        <dbReference type="SAM" id="Phobius"/>
    </source>
</evidence>
<protein>
    <submittedName>
        <fullName evidence="4">Bacterial sugar transferase</fullName>
    </submittedName>
</protein>
<comment type="similarity">
    <text evidence="1">Belongs to the bacterial sugar transferase family.</text>
</comment>
<organism evidence="4 5">
    <name type="scientific">Streptococcus pasteurianus (strain ATCC 43144 / JCM 5346 / CCUG 46074 / CDC 1723-81)</name>
    <dbReference type="NCBI Taxonomy" id="981540"/>
    <lineage>
        <taxon>Bacteria</taxon>
        <taxon>Bacillati</taxon>
        <taxon>Bacillota</taxon>
        <taxon>Bacilli</taxon>
        <taxon>Lactobacillales</taxon>
        <taxon>Streptococcaceae</taxon>
        <taxon>Streptococcus</taxon>
    </lineage>
</organism>
<dbReference type="PANTHER" id="PTHR30576">
    <property type="entry name" value="COLANIC BIOSYNTHESIS UDP-GLUCOSE LIPID CARRIER TRANSFERASE"/>
    <property type="match status" value="1"/>
</dbReference>
<keyword evidence="2" id="KW-1133">Transmembrane helix</keyword>
<dbReference type="KEGG" id="stb:SGPB_0815"/>
<keyword evidence="4" id="KW-0808">Transferase</keyword>
<evidence type="ECO:0000313" key="4">
    <source>
        <dbReference type="EMBL" id="BAK29895.1"/>
    </source>
</evidence>
<feature type="transmembrane region" description="Helical" evidence="2">
    <location>
        <begin position="20"/>
        <end position="44"/>
    </location>
</feature>
<dbReference type="HOGENOM" id="CLU_024920_1_4_9"/>
<name>F5X655_STRPX</name>
<dbReference type="STRING" id="981540.SGPB_0815"/>
<keyword evidence="2" id="KW-0472">Membrane</keyword>
<evidence type="ECO:0000256" key="1">
    <source>
        <dbReference type="ARBA" id="ARBA00006464"/>
    </source>
</evidence>
<dbReference type="Pfam" id="PF02397">
    <property type="entry name" value="Bac_transf"/>
    <property type="match status" value="1"/>
</dbReference>
<accession>F5X655</accession>
<evidence type="ECO:0000259" key="3">
    <source>
        <dbReference type="Pfam" id="PF02397"/>
    </source>
</evidence>
<keyword evidence="2" id="KW-0812">Transmembrane</keyword>
<sequence>MFQLEGDMKKNVYISYIKRLLDIVLSGLALIVLSPLMLIVAILVRIKLGSPIIFTQKRPGKNESIFSMYKFRTMTSEVDENGELLPDEVRLTKFGKLLRSTSLDELPELWNIFIGDMSIIGPRPLLVRDMVFMTDAQRKRHLVRPGLSGLAQVNGRNAISWEKKLSFDIEYISDITFISDLSLILQTVKKVFQRADITREGTDSDMDFGDYLLQNGNISLEEYRKKQEEAKNLLIRG</sequence>
<dbReference type="GO" id="GO:0016780">
    <property type="term" value="F:phosphotransferase activity, for other substituted phosphate groups"/>
    <property type="evidence" value="ECO:0007669"/>
    <property type="project" value="TreeGrafter"/>
</dbReference>
<dbReference type="InterPro" id="IPR003362">
    <property type="entry name" value="Bact_transf"/>
</dbReference>